<evidence type="ECO:0000313" key="6">
    <source>
        <dbReference type="WBParaSite" id="PTRK_0001067000.1"/>
    </source>
</evidence>
<keyword evidence="3" id="KW-0949">S-adenosyl-L-methionine</keyword>
<dbReference type="PANTHER" id="PTHR13563">
    <property type="entry name" value="TRNA (GUANINE-9-) METHYLTRANSFERASE"/>
    <property type="match status" value="1"/>
</dbReference>
<dbReference type="GO" id="GO:0070131">
    <property type="term" value="P:positive regulation of mitochondrial translation"/>
    <property type="evidence" value="ECO:0007669"/>
    <property type="project" value="TreeGrafter"/>
</dbReference>
<evidence type="ECO:0000256" key="3">
    <source>
        <dbReference type="ARBA" id="ARBA00022691"/>
    </source>
</evidence>
<reference evidence="6" key="1">
    <citation type="submission" date="2017-02" db="UniProtKB">
        <authorList>
            <consortium name="WormBaseParasite"/>
        </authorList>
    </citation>
    <scope>IDENTIFICATION</scope>
</reference>
<dbReference type="GO" id="GO:0005654">
    <property type="term" value="C:nucleoplasm"/>
    <property type="evidence" value="ECO:0007669"/>
    <property type="project" value="TreeGrafter"/>
</dbReference>
<accession>A0A0N4ZQ67</accession>
<dbReference type="GO" id="GO:0032259">
    <property type="term" value="P:methylation"/>
    <property type="evidence" value="ECO:0007669"/>
    <property type="project" value="UniProtKB-KW"/>
</dbReference>
<keyword evidence="1" id="KW-0489">Methyltransferase</keyword>
<name>A0A0N4ZQ67_PARTI</name>
<dbReference type="Gene3D" id="3.40.1280.30">
    <property type="match status" value="1"/>
</dbReference>
<dbReference type="InterPro" id="IPR038459">
    <property type="entry name" value="MT_TRM10-typ_sf"/>
</dbReference>
<protein>
    <submittedName>
        <fullName evidence="6">SAM-dependent MTase TRM10-type domain-containing protein</fullName>
    </submittedName>
</protein>
<dbReference type="PANTHER" id="PTHR13563:SF12">
    <property type="entry name" value="PROTEIN CBG09110"/>
    <property type="match status" value="1"/>
</dbReference>
<sequence>MASIKKIPEYVNILRRYGEINKIKKNETERLIQQVQIYEYMTSHFLKRWTDERAKELFLLRNNTSEIAKTLKFFSMTDLKKLKDEENSKNDVDYEEIEKLKKEQETLYNKGLNGYGPGLMELISNPLRSKKTLNLFHYGKLLANMRTNSTPEFVFDFSQTWDNEKVSIPKILGRQFQYIMSENKESPNPWPMNFVGYKKEHIGAQAFRKNIGTFETSHPDQMILPDLDPRVPHNYIPKDKKVIYISMKSRKYIDGPLDADYYVINANMDHKRESLIMARRAGTEAYALPVKKYVKWQSGPMIIPFFNMVNILKQVFENHGDWKTALEANIARRHLYPESVSDTPKKFQLIKQRQELEEIVQLMNDIPLVE</sequence>
<keyword evidence="5" id="KW-1185">Reference proteome</keyword>
<organism evidence="5 6">
    <name type="scientific">Parastrongyloides trichosuri</name>
    <name type="common">Possum-specific nematode worm</name>
    <dbReference type="NCBI Taxonomy" id="131310"/>
    <lineage>
        <taxon>Eukaryota</taxon>
        <taxon>Metazoa</taxon>
        <taxon>Ecdysozoa</taxon>
        <taxon>Nematoda</taxon>
        <taxon>Chromadorea</taxon>
        <taxon>Rhabditida</taxon>
        <taxon>Tylenchina</taxon>
        <taxon>Panagrolaimomorpha</taxon>
        <taxon>Strongyloidoidea</taxon>
        <taxon>Strongyloididae</taxon>
        <taxon>Parastrongyloides</taxon>
    </lineage>
</organism>
<evidence type="ECO:0000313" key="5">
    <source>
        <dbReference type="Proteomes" id="UP000038045"/>
    </source>
</evidence>
<dbReference type="GO" id="GO:0008168">
    <property type="term" value="F:methyltransferase activity"/>
    <property type="evidence" value="ECO:0007669"/>
    <property type="project" value="UniProtKB-KW"/>
</dbReference>
<feature type="domain" description="SAM-dependent MTase TRM10-type" evidence="4">
    <location>
        <begin position="138"/>
        <end position="337"/>
    </location>
</feature>
<dbReference type="AlphaFoldDB" id="A0A0N4ZQ67"/>
<dbReference type="InterPro" id="IPR028564">
    <property type="entry name" value="MT_TRM10-typ"/>
</dbReference>
<evidence type="ECO:0000259" key="4">
    <source>
        <dbReference type="PROSITE" id="PS51675"/>
    </source>
</evidence>
<dbReference type="GO" id="GO:0097745">
    <property type="term" value="P:mitochondrial tRNA 5'-end processing"/>
    <property type="evidence" value="ECO:0007669"/>
    <property type="project" value="TreeGrafter"/>
</dbReference>
<dbReference type="GO" id="GO:0005739">
    <property type="term" value="C:mitochondrion"/>
    <property type="evidence" value="ECO:0007669"/>
    <property type="project" value="TreeGrafter"/>
</dbReference>
<proteinExistence type="predicted"/>
<keyword evidence="2" id="KW-0808">Transferase</keyword>
<dbReference type="InterPro" id="IPR007356">
    <property type="entry name" value="tRNA_m1G_MeTrfase_euk"/>
</dbReference>
<dbReference type="PROSITE" id="PS51675">
    <property type="entry name" value="SAM_MT_TRM10"/>
    <property type="match status" value="1"/>
</dbReference>
<evidence type="ECO:0000256" key="2">
    <source>
        <dbReference type="ARBA" id="ARBA00022679"/>
    </source>
</evidence>
<dbReference type="GO" id="GO:0000049">
    <property type="term" value="F:tRNA binding"/>
    <property type="evidence" value="ECO:0007669"/>
    <property type="project" value="TreeGrafter"/>
</dbReference>
<dbReference type="WBParaSite" id="PTRK_0001067000.1">
    <property type="protein sequence ID" value="PTRK_0001067000.1"/>
    <property type="gene ID" value="PTRK_0001067000"/>
</dbReference>
<evidence type="ECO:0000256" key="1">
    <source>
        <dbReference type="ARBA" id="ARBA00022603"/>
    </source>
</evidence>
<dbReference type="Proteomes" id="UP000038045">
    <property type="component" value="Unplaced"/>
</dbReference>
<dbReference type="STRING" id="131310.A0A0N4ZQ67"/>